<evidence type="ECO:0000313" key="3">
    <source>
        <dbReference type="Proteomes" id="UP000031135"/>
    </source>
</evidence>
<organism evidence="2 3">
    <name type="scientific">Campylobacter subantarcticus LMG 24374</name>
    <dbReference type="NCBI Taxonomy" id="1388751"/>
    <lineage>
        <taxon>Bacteria</taxon>
        <taxon>Pseudomonadati</taxon>
        <taxon>Campylobacterota</taxon>
        <taxon>Epsilonproteobacteria</taxon>
        <taxon>Campylobacterales</taxon>
        <taxon>Campylobacteraceae</taxon>
        <taxon>Campylobacter</taxon>
    </lineage>
</organism>
<dbReference type="InterPro" id="IPR036477">
    <property type="entry name" value="Formyl_transf_N_sf"/>
</dbReference>
<dbReference type="CDD" id="cd08821">
    <property type="entry name" value="FMT_core_like_1"/>
    <property type="match status" value="1"/>
</dbReference>
<dbReference type="GO" id="GO:0016740">
    <property type="term" value="F:transferase activity"/>
    <property type="evidence" value="ECO:0007669"/>
    <property type="project" value="UniProtKB-KW"/>
</dbReference>
<dbReference type="EMBL" id="CP007772">
    <property type="protein sequence ID" value="AJC91326.1"/>
    <property type="molecule type" value="Genomic_DNA"/>
</dbReference>
<dbReference type="InterPro" id="IPR049355">
    <property type="entry name" value="Formyl_trans-like_C"/>
</dbReference>
<reference evidence="2 3" key="1">
    <citation type="journal article" date="2014" name="Genome Biol. Evol.">
        <title>Comparative Genomics of the Campylobacter lari Group.</title>
        <authorList>
            <person name="Miller W.G."/>
            <person name="Yee E."/>
            <person name="Chapman M.H."/>
            <person name="Smith T.P."/>
            <person name="Bono J.L."/>
            <person name="Huynh S."/>
            <person name="Parker C.T."/>
            <person name="Vandamme P."/>
            <person name="Luong K."/>
            <person name="Korlach J."/>
        </authorList>
    </citation>
    <scope>NUCLEOTIDE SEQUENCE [LARGE SCALE GENOMIC DNA]</scope>
    <source>
        <strain evidence="2 3">LMG 24374</strain>
    </source>
</reference>
<dbReference type="Pfam" id="PF21553">
    <property type="entry name" value="Formyl_trans_C_2"/>
    <property type="match status" value="1"/>
</dbReference>
<gene>
    <name evidence="2" type="ORF">CSUB8521_1505</name>
</gene>
<dbReference type="SUPFAM" id="SSF53328">
    <property type="entry name" value="Formyltransferase"/>
    <property type="match status" value="1"/>
</dbReference>
<dbReference type="AlphaFoldDB" id="A0A0A8HB74"/>
<dbReference type="KEGG" id="csm:CSUB8521_1505"/>
<feature type="domain" description="Methionyl-tRNA formyltransferase-like C-terminal" evidence="1">
    <location>
        <begin position="169"/>
        <end position="224"/>
    </location>
</feature>
<dbReference type="SUPFAM" id="SSF50486">
    <property type="entry name" value="FMT C-terminal domain-like"/>
    <property type="match status" value="1"/>
</dbReference>
<dbReference type="InterPro" id="IPR011034">
    <property type="entry name" value="Formyl_transferase-like_C_sf"/>
</dbReference>
<dbReference type="HOGENOM" id="CLU_105782_0_0_7"/>
<proteinExistence type="predicted"/>
<protein>
    <submittedName>
        <fullName evidence="2">Formyltransferase domain-containing protein</fullName>
    </submittedName>
</protein>
<dbReference type="OrthoDB" id="5355061at2"/>
<sequence>MNIIIVTLKEHNINNFYKLKELYKAHKFYLITNKDNLTLKNIAKINPDYIFFPHWSFYIPQEIYNNYQCIIFHLGNLPFGRGGSPLQNLIIRGIYKSKICALKASATLDGGEIYLKHDISFKNSNAQKIYERISKIIFFKLIPKILRTKITPKKQKGKVVVFKRRTKDQSNINILKNPNLIKIYDFIRMLDAVDYPKAFLEINNIKIYFQNAKKSHNQVKAEVVFYEKE</sequence>
<dbReference type="Gene3D" id="3.10.25.20">
    <property type="match status" value="1"/>
</dbReference>
<accession>A0A0A8HB74</accession>
<evidence type="ECO:0000313" key="2">
    <source>
        <dbReference type="EMBL" id="AJC91326.1"/>
    </source>
</evidence>
<keyword evidence="2" id="KW-0808">Transferase</keyword>
<name>A0A0A8HB74_9BACT</name>
<dbReference type="RefSeq" id="WP_039664495.1">
    <property type="nucleotide sequence ID" value="NZ_CP007772.1"/>
</dbReference>
<dbReference type="Proteomes" id="UP000031135">
    <property type="component" value="Chromosome"/>
</dbReference>
<evidence type="ECO:0000259" key="1">
    <source>
        <dbReference type="Pfam" id="PF21553"/>
    </source>
</evidence>
<dbReference type="Gene3D" id="3.40.50.170">
    <property type="entry name" value="Formyl transferase, N-terminal domain"/>
    <property type="match status" value="1"/>
</dbReference>